<feature type="transmembrane region" description="Helical" evidence="1">
    <location>
        <begin position="23"/>
        <end position="43"/>
    </location>
</feature>
<feature type="transmembrane region" description="Helical" evidence="1">
    <location>
        <begin position="270"/>
        <end position="294"/>
    </location>
</feature>
<dbReference type="InterPro" id="IPR010266">
    <property type="entry name" value="NnrS"/>
</dbReference>
<keyword evidence="1" id="KW-0472">Membrane</keyword>
<feature type="transmembrane region" description="Helical" evidence="1">
    <location>
        <begin position="146"/>
        <end position="166"/>
    </location>
</feature>
<accession>A0A2S6MWC5</accession>
<feature type="transmembrane region" description="Helical" evidence="1">
    <location>
        <begin position="332"/>
        <end position="355"/>
    </location>
</feature>
<evidence type="ECO:0000313" key="2">
    <source>
        <dbReference type="EMBL" id="PPQ26659.1"/>
    </source>
</evidence>
<evidence type="ECO:0000313" key="3">
    <source>
        <dbReference type="Proteomes" id="UP000239724"/>
    </source>
</evidence>
<comment type="caution">
    <text evidence="2">The sequence shown here is derived from an EMBL/GenBank/DDBJ whole genome shotgun (WGS) entry which is preliminary data.</text>
</comment>
<feature type="transmembrane region" description="Helical" evidence="1">
    <location>
        <begin position="178"/>
        <end position="199"/>
    </location>
</feature>
<reference evidence="2 3" key="1">
    <citation type="journal article" date="2018" name="Arch. Microbiol.">
        <title>New insights into the metabolic potential of the phototrophic purple bacterium Rhodopila globiformis DSM 161(T) from its draft genome sequence and evidence for a vanadium-dependent nitrogenase.</title>
        <authorList>
            <person name="Imhoff J.F."/>
            <person name="Rahn T."/>
            <person name="Kunzel S."/>
            <person name="Neulinger S.C."/>
        </authorList>
    </citation>
    <scope>NUCLEOTIDE SEQUENCE [LARGE SCALE GENOMIC DNA]</scope>
    <source>
        <strain evidence="2 3">DSM 161</strain>
    </source>
</reference>
<name>A0A2S6MWC5_RHOGL</name>
<keyword evidence="3" id="KW-1185">Reference proteome</keyword>
<dbReference type="OrthoDB" id="9770040at2"/>
<keyword evidence="1" id="KW-0812">Transmembrane</keyword>
<feature type="transmembrane region" description="Helical" evidence="1">
    <location>
        <begin position="300"/>
        <end position="320"/>
    </location>
</feature>
<feature type="transmembrane region" description="Helical" evidence="1">
    <location>
        <begin position="239"/>
        <end position="258"/>
    </location>
</feature>
<dbReference type="RefSeq" id="WP_104522494.1">
    <property type="nucleotide sequence ID" value="NZ_NHRY01000268.1"/>
</dbReference>
<feature type="transmembrane region" description="Helical" evidence="1">
    <location>
        <begin position="361"/>
        <end position="382"/>
    </location>
</feature>
<organism evidence="2 3">
    <name type="scientific">Rhodopila globiformis</name>
    <name type="common">Rhodopseudomonas globiformis</name>
    <dbReference type="NCBI Taxonomy" id="1071"/>
    <lineage>
        <taxon>Bacteria</taxon>
        <taxon>Pseudomonadati</taxon>
        <taxon>Pseudomonadota</taxon>
        <taxon>Alphaproteobacteria</taxon>
        <taxon>Acetobacterales</taxon>
        <taxon>Acetobacteraceae</taxon>
        <taxon>Rhodopila</taxon>
    </lineage>
</organism>
<feature type="transmembrane region" description="Helical" evidence="1">
    <location>
        <begin position="116"/>
        <end position="134"/>
    </location>
</feature>
<feature type="transmembrane region" description="Helical" evidence="1">
    <location>
        <begin position="93"/>
        <end position="110"/>
    </location>
</feature>
<feature type="transmembrane region" description="Helical" evidence="1">
    <location>
        <begin position="63"/>
        <end position="81"/>
    </location>
</feature>
<keyword evidence="1" id="KW-1133">Transmembrane helix</keyword>
<gene>
    <name evidence="2" type="ORF">CCS01_29555</name>
</gene>
<proteinExistence type="predicted"/>
<feature type="transmembrane region" description="Helical" evidence="1">
    <location>
        <begin position="211"/>
        <end position="233"/>
    </location>
</feature>
<evidence type="ECO:0000256" key="1">
    <source>
        <dbReference type="SAM" id="Phobius"/>
    </source>
</evidence>
<dbReference type="Proteomes" id="UP000239724">
    <property type="component" value="Unassembled WGS sequence"/>
</dbReference>
<dbReference type="EMBL" id="NHRY01000268">
    <property type="protein sequence ID" value="PPQ26659.1"/>
    <property type="molecule type" value="Genomic_DNA"/>
</dbReference>
<dbReference type="Pfam" id="PF05940">
    <property type="entry name" value="NnrS"/>
    <property type="match status" value="1"/>
</dbReference>
<protein>
    <submittedName>
        <fullName evidence="2">Short-chain dehydrogenase</fullName>
    </submittedName>
</protein>
<dbReference type="AlphaFoldDB" id="A0A2S6MWC5"/>
<sequence>MTVVPRLRPYQGPALFSYGFRPFFLAGAIWAALAILLWLPLFFGRMQIPMAFSPVDWHAHEMLYGYLPAIITGFLLTAIPNWTGRLPLNGNRLIVLALAWLAGRLAVLVSAPIGPVAAGVIDCLFLLLVAAATAREVIAGRNWKNLPPVGLVLAFFAGNVLFHVEAWQTGSADYARRIGIAAAIALVALIGGRVIPSFTRNWLARQAPGRLPVPFGGFDKAALAASGVALVAWVALPDFAVTAALLLVAGVLHAIRLARWAGERALRNALLLILHVAYAFIPLGFLLTAASILAPQAVTVSAAVHAWTAGAIGVMTLAMMTRVSLGHTGRDLAAGWLGCAIYAAVIVAAVARIGASLDMDAYATLLLVAGVAWIAAFGLFAIGYGPMLMRPRVGAR</sequence>